<dbReference type="EMBL" id="MCGT01000013">
    <property type="protein sequence ID" value="ORX54503.1"/>
    <property type="molecule type" value="Genomic_DNA"/>
</dbReference>
<dbReference type="Pfam" id="PF00561">
    <property type="entry name" value="Abhydrolase_1"/>
    <property type="match status" value="2"/>
</dbReference>
<evidence type="ECO:0000313" key="4">
    <source>
        <dbReference type="EMBL" id="ORX54503.1"/>
    </source>
</evidence>
<name>A0A1X2GIC0_9FUNG</name>
<comment type="caution">
    <text evidence="4">The sequence shown here is derived from an EMBL/GenBank/DDBJ whole genome shotgun (WGS) entry which is preliminary data.</text>
</comment>
<sequence length="315" mass="35511">MTINKSDPSTFNHEYATVNGIRTHYVDENSSAAKALLLLHGWPDLWLGWREQIPFLVSMGYRVIVPSLRGFGETDQPSNPDEYGFGTVSKDLVSLLDHLQLPTVAVLAHDWGGAVAWRFAQFYPDRPALPVYVPLEAVVEKLPNFSYQLYLRSPPAEKEINENARAFYTRVFRPVSAARDALIDKTTGTLVAGRPVLPKADILPQKVLDYYVTMLEKYGARGGLNWYKQTKNNYEQCKDLVDKGVTQPVLMVAASDDRALPPSMTEGMEHWIPNLSKHVVDGAGHWILWEKPDECNQLLQDWLSKTYPAIGSPRL</sequence>
<evidence type="ECO:0000313" key="5">
    <source>
        <dbReference type="Proteomes" id="UP000242146"/>
    </source>
</evidence>
<dbReference type="PANTHER" id="PTHR43329">
    <property type="entry name" value="EPOXIDE HYDROLASE"/>
    <property type="match status" value="1"/>
</dbReference>
<reference evidence="4 5" key="1">
    <citation type="submission" date="2016-07" db="EMBL/GenBank/DDBJ databases">
        <title>Pervasive Adenine N6-methylation of Active Genes in Fungi.</title>
        <authorList>
            <consortium name="DOE Joint Genome Institute"/>
            <person name="Mondo S.J."/>
            <person name="Dannebaum R.O."/>
            <person name="Kuo R.C."/>
            <person name="Labutti K."/>
            <person name="Haridas S."/>
            <person name="Kuo A."/>
            <person name="Salamov A."/>
            <person name="Ahrendt S.R."/>
            <person name="Lipzen A."/>
            <person name="Sullivan W."/>
            <person name="Andreopoulos W.B."/>
            <person name="Clum A."/>
            <person name="Lindquist E."/>
            <person name="Daum C."/>
            <person name="Ramamoorthy G.K."/>
            <person name="Gryganskyi A."/>
            <person name="Culley D."/>
            <person name="Magnuson J.K."/>
            <person name="James T.Y."/>
            <person name="O'Malley M.A."/>
            <person name="Stajich J.E."/>
            <person name="Spatafora J.W."/>
            <person name="Visel A."/>
            <person name="Grigoriev I.V."/>
        </authorList>
    </citation>
    <scope>NUCLEOTIDE SEQUENCE [LARGE SCALE GENOMIC DNA]</scope>
    <source>
        <strain evidence="4 5">NRRL 3301</strain>
    </source>
</reference>
<dbReference type="InterPro" id="IPR000639">
    <property type="entry name" value="Epox_hydrolase-like"/>
</dbReference>
<dbReference type="Gene3D" id="3.40.50.1820">
    <property type="entry name" value="alpha/beta hydrolase"/>
    <property type="match status" value="1"/>
</dbReference>
<dbReference type="OrthoDB" id="408373at2759"/>
<evidence type="ECO:0000256" key="2">
    <source>
        <dbReference type="ARBA" id="ARBA00038334"/>
    </source>
</evidence>
<feature type="domain" description="AB hydrolase-1" evidence="3">
    <location>
        <begin position="35"/>
        <end position="126"/>
    </location>
</feature>
<dbReference type="InterPro" id="IPR000073">
    <property type="entry name" value="AB_hydrolase_1"/>
</dbReference>
<keyword evidence="1 4" id="KW-0378">Hydrolase</keyword>
<dbReference type="GO" id="GO:0016787">
    <property type="term" value="F:hydrolase activity"/>
    <property type="evidence" value="ECO:0007669"/>
    <property type="project" value="UniProtKB-KW"/>
</dbReference>
<keyword evidence="5" id="KW-1185">Reference proteome</keyword>
<organism evidence="4 5">
    <name type="scientific">Hesseltinella vesiculosa</name>
    <dbReference type="NCBI Taxonomy" id="101127"/>
    <lineage>
        <taxon>Eukaryota</taxon>
        <taxon>Fungi</taxon>
        <taxon>Fungi incertae sedis</taxon>
        <taxon>Mucoromycota</taxon>
        <taxon>Mucoromycotina</taxon>
        <taxon>Mucoromycetes</taxon>
        <taxon>Mucorales</taxon>
        <taxon>Cunninghamellaceae</taxon>
        <taxon>Hesseltinella</taxon>
    </lineage>
</organism>
<protein>
    <submittedName>
        <fullName evidence="4">Alpha/beta-hydrolase</fullName>
    </submittedName>
</protein>
<dbReference type="SUPFAM" id="SSF53474">
    <property type="entry name" value="alpha/beta-Hydrolases"/>
    <property type="match status" value="1"/>
</dbReference>
<comment type="similarity">
    <text evidence="2">Belongs to the AB hydrolase superfamily. Epoxide hydrolase family.</text>
</comment>
<accession>A0A1X2GIC0</accession>
<proteinExistence type="inferred from homology"/>
<feature type="domain" description="AB hydrolase-1" evidence="3">
    <location>
        <begin position="209"/>
        <end position="292"/>
    </location>
</feature>
<evidence type="ECO:0000256" key="1">
    <source>
        <dbReference type="ARBA" id="ARBA00022801"/>
    </source>
</evidence>
<dbReference type="AlphaFoldDB" id="A0A1X2GIC0"/>
<evidence type="ECO:0000259" key="3">
    <source>
        <dbReference type="Pfam" id="PF00561"/>
    </source>
</evidence>
<dbReference type="InterPro" id="IPR029058">
    <property type="entry name" value="AB_hydrolase_fold"/>
</dbReference>
<dbReference type="Proteomes" id="UP000242146">
    <property type="component" value="Unassembled WGS sequence"/>
</dbReference>
<dbReference type="PRINTS" id="PR00111">
    <property type="entry name" value="ABHYDROLASE"/>
</dbReference>
<gene>
    <name evidence="4" type="ORF">DM01DRAFT_1383240</name>
</gene>
<dbReference type="STRING" id="101127.A0A1X2GIC0"/>
<dbReference type="PRINTS" id="PR00412">
    <property type="entry name" value="EPOXHYDRLASE"/>
</dbReference>